<reference evidence="2" key="1">
    <citation type="journal article" date="2020" name="Stud. Mycol.">
        <title>101 Dothideomycetes genomes: a test case for predicting lifestyles and emergence of pathogens.</title>
        <authorList>
            <person name="Haridas S."/>
            <person name="Albert R."/>
            <person name="Binder M."/>
            <person name="Bloem J."/>
            <person name="Labutti K."/>
            <person name="Salamov A."/>
            <person name="Andreopoulos B."/>
            <person name="Baker S."/>
            <person name="Barry K."/>
            <person name="Bills G."/>
            <person name="Bluhm B."/>
            <person name="Cannon C."/>
            <person name="Castanera R."/>
            <person name="Culley D."/>
            <person name="Daum C."/>
            <person name="Ezra D."/>
            <person name="Gonzalez J."/>
            <person name="Henrissat B."/>
            <person name="Kuo A."/>
            <person name="Liang C."/>
            <person name="Lipzen A."/>
            <person name="Lutzoni F."/>
            <person name="Magnuson J."/>
            <person name="Mondo S."/>
            <person name="Nolan M."/>
            <person name="Ohm R."/>
            <person name="Pangilinan J."/>
            <person name="Park H.-J."/>
            <person name="Ramirez L."/>
            <person name="Alfaro M."/>
            <person name="Sun H."/>
            <person name="Tritt A."/>
            <person name="Yoshinaga Y."/>
            <person name="Zwiers L.-H."/>
            <person name="Turgeon B."/>
            <person name="Goodwin S."/>
            <person name="Spatafora J."/>
            <person name="Crous P."/>
            <person name="Grigoriev I."/>
        </authorList>
    </citation>
    <scope>NUCLEOTIDE SEQUENCE</scope>
    <source>
        <strain evidence="2">SCOH1-5</strain>
    </source>
</reference>
<keyword evidence="3" id="KW-1185">Reference proteome</keyword>
<feature type="region of interest" description="Disordered" evidence="1">
    <location>
        <begin position="82"/>
        <end position="102"/>
    </location>
</feature>
<proteinExistence type="predicted"/>
<protein>
    <submittedName>
        <fullName evidence="2">Uncharacterized protein</fullName>
    </submittedName>
</protein>
<dbReference type="AlphaFoldDB" id="A0A6A6FBI0"/>
<dbReference type="EMBL" id="ML992680">
    <property type="protein sequence ID" value="KAF2210668.1"/>
    <property type="molecule type" value="Genomic_DNA"/>
</dbReference>
<evidence type="ECO:0000313" key="3">
    <source>
        <dbReference type="Proteomes" id="UP000799539"/>
    </source>
</evidence>
<evidence type="ECO:0000313" key="2">
    <source>
        <dbReference type="EMBL" id="KAF2210668.1"/>
    </source>
</evidence>
<accession>A0A6A6FBI0</accession>
<organism evidence="2 3">
    <name type="scientific">Cercospora zeae-maydis SCOH1-5</name>
    <dbReference type="NCBI Taxonomy" id="717836"/>
    <lineage>
        <taxon>Eukaryota</taxon>
        <taxon>Fungi</taxon>
        <taxon>Dikarya</taxon>
        <taxon>Ascomycota</taxon>
        <taxon>Pezizomycotina</taxon>
        <taxon>Dothideomycetes</taxon>
        <taxon>Dothideomycetidae</taxon>
        <taxon>Mycosphaerellales</taxon>
        <taxon>Mycosphaerellaceae</taxon>
        <taxon>Cercospora</taxon>
    </lineage>
</organism>
<sequence length="102" mass="11023">MAQFLTRAMMDELNAIPEPPGLSILVTEAIQPAADPSSFYDDNNLPSEAMALYDALGDASEAGDLAAVKESLANFRAELGENSHRRQENLFDPLSESNITPL</sequence>
<dbReference type="Proteomes" id="UP000799539">
    <property type="component" value="Unassembled WGS sequence"/>
</dbReference>
<name>A0A6A6FBI0_9PEZI</name>
<gene>
    <name evidence="2" type="ORF">CERZMDRAFT_85979</name>
</gene>
<dbReference type="OrthoDB" id="10432899at2759"/>
<evidence type="ECO:0000256" key="1">
    <source>
        <dbReference type="SAM" id="MobiDB-lite"/>
    </source>
</evidence>